<evidence type="ECO:0000313" key="3">
    <source>
        <dbReference type="Proteomes" id="UP000176998"/>
    </source>
</evidence>
<protein>
    <submittedName>
        <fullName evidence="2">Ubiquinol-cytochrome-c reductase cytochrome c1</fullName>
    </submittedName>
</protein>
<dbReference type="AlphaFoldDB" id="A0A1G4BLS5"/>
<feature type="compositionally biased region" description="Low complexity" evidence="1">
    <location>
        <begin position="66"/>
        <end position="90"/>
    </location>
</feature>
<name>A0A1G4BLS5_9PEZI</name>
<feature type="compositionally biased region" description="Polar residues" evidence="1">
    <location>
        <begin position="91"/>
        <end position="100"/>
    </location>
</feature>
<organism evidence="2 3">
    <name type="scientific">Colletotrichum orchidophilum</name>
    <dbReference type="NCBI Taxonomy" id="1209926"/>
    <lineage>
        <taxon>Eukaryota</taxon>
        <taxon>Fungi</taxon>
        <taxon>Dikarya</taxon>
        <taxon>Ascomycota</taxon>
        <taxon>Pezizomycotina</taxon>
        <taxon>Sordariomycetes</taxon>
        <taxon>Hypocreomycetidae</taxon>
        <taxon>Glomerellales</taxon>
        <taxon>Glomerellaceae</taxon>
        <taxon>Colletotrichum</taxon>
    </lineage>
</organism>
<sequence>MSYQKHLKDKIISVKAEMQADGPISQQQIVIIYSSSAPPPNEGGKDERFRARRLAAERVGNAASGTTSDAVISTTSSDTTTGKSTATATAQQPPQETSTLPQQWDSLEYGELQVWARILKAEAPKKFKGETVPLPHSSWNIFIESVALIRHKAVHREPLSVADVEAYLADADSLVRLLR</sequence>
<keyword evidence="3" id="KW-1185">Reference proteome</keyword>
<dbReference type="Proteomes" id="UP000176998">
    <property type="component" value="Unassembled WGS sequence"/>
</dbReference>
<proteinExistence type="predicted"/>
<dbReference type="EMBL" id="MJBS01000014">
    <property type="protein sequence ID" value="OHF02243.1"/>
    <property type="molecule type" value="Genomic_DNA"/>
</dbReference>
<evidence type="ECO:0000313" key="2">
    <source>
        <dbReference type="EMBL" id="OHF02243.1"/>
    </source>
</evidence>
<accession>A0A1G4BLS5</accession>
<evidence type="ECO:0000256" key="1">
    <source>
        <dbReference type="SAM" id="MobiDB-lite"/>
    </source>
</evidence>
<comment type="caution">
    <text evidence="2">The sequence shown here is derived from an EMBL/GenBank/DDBJ whole genome shotgun (WGS) entry which is preliminary data.</text>
</comment>
<dbReference type="OrthoDB" id="5324651at2759"/>
<reference evidence="2 3" key="1">
    <citation type="submission" date="2016-09" db="EMBL/GenBank/DDBJ databases">
        <authorList>
            <person name="Capua I."/>
            <person name="De Benedictis P."/>
            <person name="Joannis T."/>
            <person name="Lombin L.H."/>
            <person name="Cattoli G."/>
        </authorList>
    </citation>
    <scope>NUCLEOTIDE SEQUENCE [LARGE SCALE GENOMIC DNA]</scope>
    <source>
        <strain evidence="2 3">IMI 309357</strain>
    </source>
</reference>
<feature type="region of interest" description="Disordered" evidence="1">
    <location>
        <begin position="55"/>
        <end position="100"/>
    </location>
</feature>
<gene>
    <name evidence="2" type="ORF">CORC01_02523</name>
</gene>
<dbReference type="GeneID" id="34555683"/>
<dbReference type="RefSeq" id="XP_022479385.1">
    <property type="nucleotide sequence ID" value="XM_022614173.1"/>
</dbReference>